<dbReference type="EMBL" id="AMFJ01021628">
    <property type="protein sequence ID" value="EKD66434.1"/>
    <property type="molecule type" value="Genomic_DNA"/>
</dbReference>
<reference evidence="1" key="1">
    <citation type="journal article" date="2012" name="Science">
        <title>Fermentation, hydrogen, and sulfur metabolism in multiple uncultivated bacterial phyla.</title>
        <authorList>
            <person name="Wrighton K.C."/>
            <person name="Thomas B.C."/>
            <person name="Sharon I."/>
            <person name="Miller C.S."/>
            <person name="Castelle C.J."/>
            <person name="VerBerkmoes N.C."/>
            <person name="Wilkins M.J."/>
            <person name="Hettich R.L."/>
            <person name="Lipton M.S."/>
            <person name="Williams K.H."/>
            <person name="Long P.E."/>
            <person name="Banfield J.F."/>
        </authorList>
    </citation>
    <scope>NUCLEOTIDE SEQUENCE [LARGE SCALE GENOMIC DNA]</scope>
</reference>
<dbReference type="AlphaFoldDB" id="K2BVZ5"/>
<proteinExistence type="predicted"/>
<gene>
    <name evidence="1" type="ORF">ACD_49C00042G0007</name>
</gene>
<name>K2BVZ5_9BACT</name>
<accession>K2BVZ5</accession>
<protein>
    <submittedName>
        <fullName evidence="1">Uncharacterized protein</fullName>
    </submittedName>
</protein>
<evidence type="ECO:0000313" key="1">
    <source>
        <dbReference type="EMBL" id="EKD66434.1"/>
    </source>
</evidence>
<organism evidence="1">
    <name type="scientific">uncultured bacterium</name>
    <name type="common">gcode 4</name>
    <dbReference type="NCBI Taxonomy" id="1234023"/>
    <lineage>
        <taxon>Bacteria</taxon>
        <taxon>environmental samples</taxon>
    </lineage>
</organism>
<sequence>MQKTKILLDKFNLSLKTLDDAIIESQILNI</sequence>
<comment type="caution">
    <text evidence="1">The sequence shown here is derived from an EMBL/GenBank/DDBJ whole genome shotgun (WGS) entry which is preliminary data.</text>
</comment>